<feature type="region of interest" description="Disordered" evidence="10">
    <location>
        <begin position="430"/>
        <end position="460"/>
    </location>
</feature>
<feature type="region of interest" description="Disordered" evidence="10">
    <location>
        <begin position="16"/>
        <end position="85"/>
    </location>
</feature>
<comment type="similarity">
    <text evidence="2">Belongs to the CEP162 family.</text>
</comment>
<feature type="coiled-coil region" evidence="9">
    <location>
        <begin position="1249"/>
        <end position="1301"/>
    </location>
</feature>
<reference evidence="12" key="1">
    <citation type="submission" date="2025-08" db="UniProtKB">
        <authorList>
            <consortium name="RefSeq"/>
        </authorList>
    </citation>
    <scope>IDENTIFICATION</scope>
</reference>
<feature type="compositionally biased region" description="Basic and acidic residues" evidence="10">
    <location>
        <begin position="233"/>
        <end position="253"/>
    </location>
</feature>
<keyword evidence="8" id="KW-0206">Cytoskeleton</keyword>
<feature type="compositionally biased region" description="Polar residues" evidence="10">
    <location>
        <begin position="122"/>
        <end position="134"/>
    </location>
</feature>
<feature type="compositionally biased region" description="Polar residues" evidence="10">
    <location>
        <begin position="448"/>
        <end position="458"/>
    </location>
</feature>
<dbReference type="GO" id="GO:0005814">
    <property type="term" value="C:centriole"/>
    <property type="evidence" value="ECO:0007669"/>
    <property type="project" value="UniProtKB-SubCell"/>
</dbReference>
<dbReference type="GO" id="GO:0060271">
    <property type="term" value="P:cilium assembly"/>
    <property type="evidence" value="ECO:0007669"/>
    <property type="project" value="TreeGrafter"/>
</dbReference>
<accession>A0A6P7XHM9</accession>
<dbReference type="OrthoDB" id="2157184at2759"/>
<keyword evidence="5" id="KW-0493">Microtubule</keyword>
<dbReference type="FunCoup" id="A0A6P7XHM9">
    <property type="interactions" value="1931"/>
</dbReference>
<evidence type="ECO:0000313" key="11">
    <source>
        <dbReference type="Proteomes" id="UP000515156"/>
    </source>
</evidence>
<evidence type="ECO:0000256" key="6">
    <source>
        <dbReference type="ARBA" id="ARBA00022794"/>
    </source>
</evidence>
<evidence type="ECO:0000256" key="4">
    <source>
        <dbReference type="ARBA" id="ARBA00022490"/>
    </source>
</evidence>
<feature type="compositionally biased region" description="Basic residues" evidence="10">
    <location>
        <begin position="1206"/>
        <end position="1215"/>
    </location>
</feature>
<dbReference type="PANTHER" id="PTHR34031">
    <property type="entry name" value="CENTROSOMAL PROTEIN OF 162 KDA"/>
    <property type="match status" value="1"/>
</dbReference>
<evidence type="ECO:0000256" key="3">
    <source>
        <dbReference type="ARBA" id="ARBA00021406"/>
    </source>
</evidence>
<feature type="coiled-coil region" evidence="9">
    <location>
        <begin position="941"/>
        <end position="975"/>
    </location>
</feature>
<dbReference type="GeneID" id="115467291"/>
<keyword evidence="4" id="KW-0963">Cytoplasm</keyword>
<sequence>MAHRISKEDLDEQFEQFLRESLSDDSLGSPKKSSVLETLGQPKKKEHQNKQQNKQHAPWWITDDDSDDGVIPPKPSSASRSKTLEKFSMLEQFHKAKKDAVSDKEDEGSYFEGADTLDGMRGTSQSFLKTQRVSQRIEEEDEEGQMGKSPFQKMDNISGSITRDSLESDDTVVASGPNQNTLGMGLDTLEEQEEKEQFFAKLEKGASSTIDYSRLNKELDSADSIQFAALMRDEQNVRTEQDENKDEVKHEELSGNYSEDFEDEVEANPLSDEKEENQVKQRIKSDNLNTEEQINEKPGMLSKVLLLDSLESTNETQKLMVQQGDTATESDIQQGTNEMTGTGISHGQTNSDIEALYQAYHHIDQSLGETNQELLNFNTAEELVQDVLNSAEIFGKIVSTAESDLPTIEELMKPIGKDSACARDLPFISPVKRLDSSPPEFASPGQLKESQNTSAQKQQRLEDLQECQKIGNGTLLDVFTDDVSDGSKMALTTKEPWADKTSPRVLQQQDPTSVLQTHIIQQCEPWDGTSNNEAEKQALDKKVGSPASLLKKSQRNRYLTVKSSGYGKISSPVRPFSAATESNASKETIRKPNCKAKPLVDQTRQKGTLSATRTVKTAKNASTFKSDTVITCVQSNVKNPEQKIKGKTYVFKHLPHVSSVTDVTEFHLEQDSSHVLKSIQENSILLKRVRDAEEKWSAGHNLVQHLQAEFSEREKQLTCTTEEMKVQHEKEILQLKQEIYILQTKLHSREDTSKKNKLVLGKVKDPVNEEDLKQVQKEVQEQETLLQGYQHENEKLYKQVKELQAQNKTNEERMFKENLCLLAELSSLKEKVTEGKVQQHANPDSEQFKNWNFSNLISELRAAQKVETNLLEEIKQLKQDKYVLEVDMAGLRKERDLAGAKAAYNSGDTLYEMKIKEESYKQEISRLSKRLEWYAENQEILDKDTVRLRDANDEIQKLKLEVEKLRTEAGTQSAQQQKRYKDRAADAKRIQDLERQVKEMEGIIKRRHPNSLPALIFAAAAVHESDSTSAKPSTIAFLERRIKKLEDDLEGKDEEAKKSLRSMEQQFQKMKFQYEHRIMELEQLLAYKVMNEPRNLSEQMVELKAFEQELCNVKEAHKTTVAKLQKEIELLVNQNSKLELYKTKSEDEDLQSIEHQVEQAHAKARLVRLNQELAAKGKEVQELAKTVERLQKERMTMLSDQTSTKNKQKPAKKGKKEVSHKSEYTNIELFPETLAGKTYQPHSFADTHISEVLHENETLKLEIERLSEENSQQRVEFQAKLSQAENNIRRIIDDAAEHLAALKSSHQRELEKILCQHAVEHSSSKTAELNSKISTQEILIKHLQEQVTELQRDREALTIFQVREETLQNEVAKLLEELREAKESHSPEMKHFLTLETKLKHMEIRHAQRERELQQIIQQTRSVAEAEQLQEAEKWKQVAQMKNEELEKFRIELDSILDVLRELQRQGVVISRPVTDRTNN</sequence>
<dbReference type="RefSeq" id="XP_030054997.1">
    <property type="nucleotide sequence ID" value="XM_030199137.1"/>
</dbReference>
<keyword evidence="11" id="KW-1185">Reference proteome</keyword>
<name>A0A6P7XHM9_9AMPH</name>
<feature type="coiled-coil region" evidence="9">
    <location>
        <begin position="1114"/>
        <end position="1141"/>
    </location>
</feature>
<comment type="subcellular location">
    <subcellularLocation>
        <location evidence="1">Cytoplasm</location>
        <location evidence="1">Cytoskeleton</location>
        <location evidence="1">Microtubule organizing center</location>
        <location evidence="1">Centrosome</location>
        <location evidence="1">Centriole</location>
    </subcellularLocation>
</comment>
<feature type="coiled-coil region" evidence="9">
    <location>
        <begin position="772"/>
        <end position="813"/>
    </location>
</feature>
<dbReference type="KEGG" id="muo:115467291"/>
<evidence type="ECO:0000256" key="1">
    <source>
        <dbReference type="ARBA" id="ARBA00004114"/>
    </source>
</evidence>
<protein>
    <recommendedName>
        <fullName evidence="3">Centrosomal protein of 162 kDa</fullName>
    </recommendedName>
</protein>
<evidence type="ECO:0000256" key="5">
    <source>
        <dbReference type="ARBA" id="ARBA00022701"/>
    </source>
</evidence>
<keyword evidence="6" id="KW-0970">Cilium biogenesis/degradation</keyword>
<feature type="coiled-coil region" evidence="9">
    <location>
        <begin position="1035"/>
        <end position="1066"/>
    </location>
</feature>
<dbReference type="GO" id="GO:0005654">
    <property type="term" value="C:nucleoplasm"/>
    <property type="evidence" value="ECO:0007669"/>
    <property type="project" value="TreeGrafter"/>
</dbReference>
<gene>
    <name evidence="12" type="primary">CEP162</name>
</gene>
<evidence type="ECO:0000256" key="2">
    <source>
        <dbReference type="ARBA" id="ARBA00009485"/>
    </source>
</evidence>
<evidence type="ECO:0000256" key="10">
    <source>
        <dbReference type="SAM" id="MobiDB-lite"/>
    </source>
</evidence>
<dbReference type="Proteomes" id="UP000515156">
    <property type="component" value="Chromosome 3"/>
</dbReference>
<dbReference type="InterPro" id="IPR038774">
    <property type="entry name" value="CEP162-like"/>
</dbReference>
<feature type="region of interest" description="Disordered" evidence="10">
    <location>
        <begin position="233"/>
        <end position="281"/>
    </location>
</feature>
<dbReference type="GO" id="GO:0005879">
    <property type="term" value="C:axonemal microtubule"/>
    <property type="evidence" value="ECO:0007669"/>
    <property type="project" value="TreeGrafter"/>
</dbReference>
<evidence type="ECO:0000256" key="7">
    <source>
        <dbReference type="ARBA" id="ARBA00023054"/>
    </source>
</evidence>
<dbReference type="CTD" id="22832"/>
<evidence type="ECO:0000256" key="9">
    <source>
        <dbReference type="SAM" id="Coils"/>
    </source>
</evidence>
<feature type="coiled-coil region" evidence="9">
    <location>
        <begin position="1333"/>
        <end position="1466"/>
    </location>
</feature>
<evidence type="ECO:0000313" key="12">
    <source>
        <dbReference type="RefSeq" id="XP_030054997.1"/>
    </source>
</evidence>
<evidence type="ECO:0000256" key="8">
    <source>
        <dbReference type="ARBA" id="ARBA00023212"/>
    </source>
</evidence>
<feature type="region of interest" description="Disordered" evidence="10">
    <location>
        <begin position="97"/>
        <end position="184"/>
    </location>
</feature>
<feature type="region of interest" description="Disordered" evidence="10">
    <location>
        <begin position="1196"/>
        <end position="1220"/>
    </location>
</feature>
<proteinExistence type="inferred from homology"/>
<organism evidence="11 12">
    <name type="scientific">Microcaecilia unicolor</name>
    <dbReference type="NCBI Taxonomy" id="1415580"/>
    <lineage>
        <taxon>Eukaryota</taxon>
        <taxon>Metazoa</taxon>
        <taxon>Chordata</taxon>
        <taxon>Craniata</taxon>
        <taxon>Vertebrata</taxon>
        <taxon>Euteleostomi</taxon>
        <taxon>Amphibia</taxon>
        <taxon>Gymnophiona</taxon>
        <taxon>Siphonopidae</taxon>
        <taxon>Microcaecilia</taxon>
    </lineage>
</organism>
<dbReference type="PANTHER" id="PTHR34031:SF1">
    <property type="entry name" value="CENTROSOMAL PROTEIN OF 162 KDA"/>
    <property type="match status" value="1"/>
</dbReference>
<keyword evidence="7 9" id="KW-0175">Coiled coil</keyword>
<feature type="coiled-coil region" evidence="9">
    <location>
        <begin position="860"/>
        <end position="894"/>
    </location>
</feature>
<dbReference type="GO" id="GO:0034451">
    <property type="term" value="C:centriolar satellite"/>
    <property type="evidence" value="ECO:0007669"/>
    <property type="project" value="TreeGrafter"/>
</dbReference>
<dbReference type="InParanoid" id="A0A6P7XHM9"/>